<evidence type="ECO:0000313" key="3">
    <source>
        <dbReference type="Proteomes" id="UP000572817"/>
    </source>
</evidence>
<dbReference type="OrthoDB" id="5342184at2759"/>
<proteinExistence type="predicted"/>
<dbReference type="PANTHER" id="PTHR35040">
    <property type="match status" value="1"/>
</dbReference>
<keyword evidence="3" id="KW-1185">Reference proteome</keyword>
<dbReference type="PANTHER" id="PTHR35040:SF9">
    <property type="entry name" value="4-LIKE CELL SURFACE PROTEIN, PUTATIVE (AFU_ORTHOLOGUE AFUA_4G14080)-RELATED"/>
    <property type="match status" value="1"/>
</dbReference>
<protein>
    <submittedName>
        <fullName evidence="2">Spherulation-specific family 4</fullName>
    </submittedName>
</protein>
<keyword evidence="1" id="KW-0732">Signal</keyword>
<dbReference type="EMBL" id="WWBZ02000040">
    <property type="protein sequence ID" value="KAF4305431.1"/>
    <property type="molecule type" value="Genomic_DNA"/>
</dbReference>
<comment type="caution">
    <text evidence="2">The sequence shown here is derived from an EMBL/GenBank/DDBJ whole genome shotgun (WGS) entry which is preliminary data.</text>
</comment>
<reference evidence="2" key="1">
    <citation type="submission" date="2020-04" db="EMBL/GenBank/DDBJ databases">
        <title>Genome Assembly and Annotation of Botryosphaeria dothidea sdau 11-99, a Latent Pathogen of Apple Fruit Ring Rot in China.</title>
        <authorList>
            <person name="Yu C."/>
            <person name="Diao Y."/>
            <person name="Lu Q."/>
            <person name="Zhao J."/>
            <person name="Cui S."/>
            <person name="Peng C."/>
            <person name="He B."/>
            <person name="Liu H."/>
        </authorList>
    </citation>
    <scope>NUCLEOTIDE SEQUENCE [LARGE SCALE GENOMIC DNA]</scope>
    <source>
        <strain evidence="2">Sdau11-99</strain>
    </source>
</reference>
<accession>A0A8H4IQP0</accession>
<sequence>MLQCALFLLAMGSQLFSQTASAQAAAALVPAYIYPEVDAWQPLYNQLSAHPDVFFNIIINPNSGPGDGTSPGSDYEREITRLRTYSNVRLVGYVALNYTNKPIATVKSQIAQYAAWSSAIKLDGVFFDEAPSDDDATKIAYVQDAITDVRGSAGLGSDPYVVTNPGYPPARAYLYNEDDGDLVPDLSLVYEEAYATWTANAETISQTIWDLDVDDNGLAVMLHDFPTTLACGDVTTLIDNFKGNVGVGSLWFTDDVSYNRWPDATLWSEYLKAFVNGGSAC</sequence>
<dbReference type="InterPro" id="IPR021986">
    <property type="entry name" value="Spherulin4"/>
</dbReference>
<evidence type="ECO:0000256" key="1">
    <source>
        <dbReference type="SAM" id="SignalP"/>
    </source>
</evidence>
<gene>
    <name evidence="2" type="ORF">GTA08_BOTSDO06476</name>
</gene>
<name>A0A8H4IQP0_9PEZI</name>
<dbReference type="AlphaFoldDB" id="A0A8H4IQP0"/>
<feature type="signal peptide" evidence="1">
    <location>
        <begin position="1"/>
        <end position="22"/>
    </location>
</feature>
<dbReference type="Proteomes" id="UP000572817">
    <property type="component" value="Unassembled WGS sequence"/>
</dbReference>
<dbReference type="Pfam" id="PF12138">
    <property type="entry name" value="Spherulin4"/>
    <property type="match status" value="1"/>
</dbReference>
<feature type="chain" id="PRO_5034104388" evidence="1">
    <location>
        <begin position="23"/>
        <end position="281"/>
    </location>
</feature>
<organism evidence="2 3">
    <name type="scientific">Botryosphaeria dothidea</name>
    <dbReference type="NCBI Taxonomy" id="55169"/>
    <lineage>
        <taxon>Eukaryota</taxon>
        <taxon>Fungi</taxon>
        <taxon>Dikarya</taxon>
        <taxon>Ascomycota</taxon>
        <taxon>Pezizomycotina</taxon>
        <taxon>Dothideomycetes</taxon>
        <taxon>Dothideomycetes incertae sedis</taxon>
        <taxon>Botryosphaeriales</taxon>
        <taxon>Botryosphaeriaceae</taxon>
        <taxon>Botryosphaeria</taxon>
    </lineage>
</organism>
<evidence type="ECO:0000313" key="2">
    <source>
        <dbReference type="EMBL" id="KAF4305431.1"/>
    </source>
</evidence>